<dbReference type="InterPro" id="IPR023200">
    <property type="entry name" value="RMF_sf"/>
</dbReference>
<protein>
    <recommendedName>
        <fullName evidence="6">Ribosome modulation factor</fullName>
    </recommendedName>
</protein>
<gene>
    <name evidence="4" type="ORF">OHV25_00825</name>
    <name evidence="5" type="ORF">OHV25_39015</name>
</gene>
<keyword evidence="1" id="KW-0963">Cytoplasm</keyword>
<dbReference type="EMBL" id="CP108253">
    <property type="protein sequence ID" value="WTU38227.1"/>
    <property type="molecule type" value="Genomic_DNA"/>
</dbReference>
<evidence type="ECO:0000313" key="5">
    <source>
        <dbReference type="EMBL" id="WTU45131.1"/>
    </source>
</evidence>
<organism evidence="5">
    <name type="scientific">Streptomyces sp. NBC_00060</name>
    <dbReference type="NCBI Taxonomy" id="2975636"/>
    <lineage>
        <taxon>Bacteria</taxon>
        <taxon>Bacillati</taxon>
        <taxon>Actinomycetota</taxon>
        <taxon>Actinomycetes</taxon>
        <taxon>Kitasatosporales</taxon>
        <taxon>Streptomycetaceae</taxon>
        <taxon>Streptomyces</taxon>
    </lineage>
</organism>
<dbReference type="GO" id="GO:0006417">
    <property type="term" value="P:regulation of translation"/>
    <property type="evidence" value="ECO:0007669"/>
    <property type="project" value="UniProtKB-KW"/>
</dbReference>
<evidence type="ECO:0000256" key="1">
    <source>
        <dbReference type="ARBA" id="ARBA00022490"/>
    </source>
</evidence>
<sequence length="55" mass="6026">MGFREDTVRARQAGYTAARAGRPLTDCPHSADSLLRLAWVRGYKAAHPPSVEVTD</sequence>
<dbReference type="AlphaFoldDB" id="A0AAU2HCH5"/>
<evidence type="ECO:0000256" key="2">
    <source>
        <dbReference type="ARBA" id="ARBA00022845"/>
    </source>
</evidence>
<evidence type="ECO:0000256" key="3">
    <source>
        <dbReference type="SAM" id="MobiDB-lite"/>
    </source>
</evidence>
<name>A0AAU2HCH5_9ACTN</name>
<evidence type="ECO:0008006" key="6">
    <source>
        <dbReference type="Google" id="ProtNLM"/>
    </source>
</evidence>
<evidence type="ECO:0000313" key="4">
    <source>
        <dbReference type="EMBL" id="WTU38227.1"/>
    </source>
</evidence>
<dbReference type="NCBIfam" id="NF041887">
    <property type="entry name" value="Rmf_like_phage"/>
    <property type="match status" value="1"/>
</dbReference>
<dbReference type="Gene3D" id="1.10.10.620">
    <property type="entry name" value="ribosome modulation factor like domain"/>
    <property type="match status" value="1"/>
</dbReference>
<keyword evidence="2" id="KW-0810">Translation regulation</keyword>
<proteinExistence type="predicted"/>
<dbReference type="Pfam" id="PF04957">
    <property type="entry name" value="RMF"/>
    <property type="match status" value="1"/>
</dbReference>
<feature type="region of interest" description="Disordered" evidence="3">
    <location>
        <begin position="1"/>
        <end position="22"/>
    </location>
</feature>
<dbReference type="EMBL" id="CP108253">
    <property type="protein sequence ID" value="WTU45131.1"/>
    <property type="molecule type" value="Genomic_DNA"/>
</dbReference>
<accession>A0AAU2HCH5</accession>
<reference evidence="5" key="1">
    <citation type="submission" date="2022-10" db="EMBL/GenBank/DDBJ databases">
        <title>The complete genomes of actinobacterial strains from the NBC collection.</title>
        <authorList>
            <person name="Joergensen T.S."/>
            <person name="Alvarez Arevalo M."/>
            <person name="Sterndorff E.B."/>
            <person name="Faurdal D."/>
            <person name="Vuksanovic O."/>
            <person name="Mourched A.-S."/>
            <person name="Charusanti P."/>
            <person name="Shaw S."/>
            <person name="Blin K."/>
            <person name="Weber T."/>
        </authorList>
    </citation>
    <scope>NUCLEOTIDE SEQUENCE</scope>
    <source>
        <strain evidence="5">NBC_00060</strain>
    </source>
</reference>
<dbReference type="InterPro" id="IPR007040">
    <property type="entry name" value="Ribosome_modulation_factor"/>
</dbReference>
<dbReference type="NCBIfam" id="NF041886">
    <property type="entry name" value="Rmf_CrpP_fam"/>
    <property type="match status" value="1"/>
</dbReference>